<dbReference type="Proteomes" id="UP001216638">
    <property type="component" value="Chromosome 1"/>
</dbReference>
<evidence type="ECO:0000256" key="1">
    <source>
        <dbReference type="SAM" id="Coils"/>
    </source>
</evidence>
<organism evidence="3 4">
    <name type="scientific">Malassezia brasiliensis</name>
    <dbReference type="NCBI Taxonomy" id="1821822"/>
    <lineage>
        <taxon>Eukaryota</taxon>
        <taxon>Fungi</taxon>
        <taxon>Dikarya</taxon>
        <taxon>Basidiomycota</taxon>
        <taxon>Ustilaginomycotina</taxon>
        <taxon>Malasseziomycetes</taxon>
        <taxon>Malasseziales</taxon>
        <taxon>Malasseziaceae</taxon>
        <taxon>Malassezia</taxon>
    </lineage>
</organism>
<sequence>MASPGREGALQTPRPEGQAGILRSPRTPGTGSSVRFGMRIYETGEESVLSASQGSSIYPIKDADASGSMQLSDMSNLDEQHTSLQESMSMEMSFTESFLKREVGDALAGLAQSTSESLLPTTPGAKPALPAPAPDTIRARPGLSSIQQESTSPLDSPLPAEPTMQAEGKTKHADGWPAMYEFSYLTEKDELDEEEAGELVPYALEELTNKLVSIDSLGNVDARELLETVAQLDRTHTERTIFLQHRLARSYRLNQVLRTNLHHAQERLAAFESHVTNLLDHQPASDAPVAEELRRLAMQLEERLQKLPSMPMLAIEPSRDDNARDTERASLEEARAELVREQEAHEVAQAYLNQARAQLDLERIQLQDEQRRIEQEQTELRQAQLQHDMERRDLEIRLAAQPSTQTVSEEEVERRIAHAVVVARESALRDAEVRHAQAQPATPSEGDAALRAEIDRLHAELERRTQSDDDVIASLQSEIESLHTKLAQRQGEAWEAHVTELERMLDGAEADAQAAQESFRNQELERLELQTQLEERVAELENQVHEGAQAVLRLSKAKQESEAELTATIHNQRKRIHSLEHDVAHRGLELVKLEKQKENLAKEAMHFSLALSAKDQELHMLKRGTQNAKAHWKVLAQRNAPERRALQPQSTNSARRVSSEAAKRMVQQGTPSVGLASTPNPVRRDLDRRLPSVPSKGLPDLSTSTIASAELSYRP</sequence>
<feature type="region of interest" description="Disordered" evidence="2">
    <location>
        <begin position="639"/>
        <end position="715"/>
    </location>
</feature>
<evidence type="ECO:0000313" key="4">
    <source>
        <dbReference type="Proteomes" id="UP001216638"/>
    </source>
</evidence>
<dbReference type="EMBL" id="CP119951">
    <property type="protein sequence ID" value="WFC94214.1"/>
    <property type="molecule type" value="Genomic_DNA"/>
</dbReference>
<feature type="region of interest" description="Disordered" evidence="2">
    <location>
        <begin position="1"/>
        <end position="34"/>
    </location>
</feature>
<dbReference type="AlphaFoldDB" id="A0AAF0IMN9"/>
<reference evidence="3" key="1">
    <citation type="submission" date="2023-03" db="EMBL/GenBank/DDBJ databases">
        <title>Mating type loci evolution in Malassezia.</title>
        <authorList>
            <person name="Coelho M.A."/>
        </authorList>
    </citation>
    <scope>NUCLEOTIDE SEQUENCE</scope>
    <source>
        <strain evidence="3">CBS 14135</strain>
    </source>
</reference>
<feature type="compositionally biased region" description="Polar residues" evidence="2">
    <location>
        <begin position="144"/>
        <end position="154"/>
    </location>
</feature>
<protein>
    <submittedName>
        <fullName evidence="3">Uncharacterized protein</fullName>
    </submittedName>
</protein>
<feature type="coiled-coil region" evidence="1">
    <location>
        <begin position="290"/>
        <end position="393"/>
    </location>
</feature>
<evidence type="ECO:0000256" key="2">
    <source>
        <dbReference type="SAM" id="MobiDB-lite"/>
    </source>
</evidence>
<evidence type="ECO:0000313" key="3">
    <source>
        <dbReference type="EMBL" id="WFC94214.1"/>
    </source>
</evidence>
<gene>
    <name evidence="3" type="ORF">MBRA1_000847</name>
</gene>
<feature type="region of interest" description="Disordered" evidence="2">
    <location>
        <begin position="115"/>
        <end position="171"/>
    </location>
</feature>
<feature type="compositionally biased region" description="Low complexity" evidence="2">
    <location>
        <begin position="118"/>
        <end position="128"/>
    </location>
</feature>
<keyword evidence="1" id="KW-0175">Coiled coil</keyword>
<accession>A0AAF0IMN9</accession>
<keyword evidence="4" id="KW-1185">Reference proteome</keyword>
<proteinExistence type="predicted"/>
<name>A0AAF0IMN9_9BASI</name>
<feature type="compositionally biased region" description="Polar residues" evidence="2">
    <location>
        <begin position="667"/>
        <end position="680"/>
    </location>
</feature>
<feature type="coiled-coil region" evidence="1">
    <location>
        <begin position="472"/>
        <end position="550"/>
    </location>
</feature>
<feature type="compositionally biased region" description="Polar residues" evidence="2">
    <location>
        <begin position="647"/>
        <end position="656"/>
    </location>
</feature>